<keyword evidence="2" id="KW-0378">Hydrolase</keyword>
<dbReference type="InterPro" id="IPR008979">
    <property type="entry name" value="Galactose-bd-like_sf"/>
</dbReference>
<dbReference type="EMBL" id="NEXV01000641">
    <property type="protein sequence ID" value="PIG80019.1"/>
    <property type="molecule type" value="Genomic_DNA"/>
</dbReference>
<feature type="compositionally biased region" description="Polar residues" evidence="9">
    <location>
        <begin position="1066"/>
        <end position="1075"/>
    </location>
</feature>
<evidence type="ECO:0000313" key="12">
    <source>
        <dbReference type="EMBL" id="PIG80019.1"/>
    </source>
</evidence>
<dbReference type="GO" id="GO:0008239">
    <property type="term" value="F:dipeptidyl-peptidase activity"/>
    <property type="evidence" value="ECO:0007669"/>
    <property type="project" value="InterPro"/>
</dbReference>
<keyword evidence="8" id="KW-0863">Zinc-finger</keyword>
<dbReference type="InterPro" id="IPR036864">
    <property type="entry name" value="Zn2-C6_fun-type_DNA-bd_sf"/>
</dbReference>
<dbReference type="GO" id="GO:0006351">
    <property type="term" value="P:DNA-templated transcription"/>
    <property type="evidence" value="ECO:0007669"/>
    <property type="project" value="InterPro"/>
</dbReference>
<sequence length="1753" mass="197211">MPNPVKDITRVDATSFPYIYEENVTIPLKDNAGLIRCNVYRPKDVENSPVLVTYGPYGKDIHYKDFHSKSYSEVNPEHHSDHSAWETPDPGFWTKHGYAVVRADERGLGQSPGVLDTMSRGTSEAFVDVVEWAAEQSWSSGKVGLLGISYYAGSQWRVAARQPKGLACIIPWEGMSDYYRDRCRHGGILSNSFIKFWWNRQVITNQYGRPGRAARNWGPDTIEGDLSEEELLANRNDQTIDNATHKFRDEPYYASKEYNMEDIKVPLLSVANWGGILLHLRGNVVGYMNAGSEHKYLRFITGRHDLPFYYHEEVELQRSFLDAFLKGEDREGWSTGQAPKVDVLLRKGNVGFDNAEAERAYTRRTENEWPIARTQYTKFFLTPDLQLQTQSPQSKLVKVDYRALGTLESPQLVQFSTPAFEQETEITGHIVAHLNVSVSPDKGGPLPSDIDLFLTLRYISPTGEEVYYTGTAGDPVPLAKGWLRVSMRKVNEKHLRHREYLPHRDYFSTDVLPVMPGEVYPVDVEIWPSNVVVEKGGKIVLEVSSGDTQGSGIFQHNDPNDRSPEKLQGTNHIHFGPAYENYIPLDLEVIAVKISNIRPLQRFVTTHDDNGQAIFSNRLSEDMPVQNVDQVTFSLAYTSEQFPSQLSSDADIASYERRLSSPPGLSISTGTVCRIVDMPPNTISPMHRTVSLDYGVVLEGEVELLLDSGEKRLLKRGDVAVQRATNHAWRNVTPNEGWSRMLYVLTPCQPVEVKNKGVLGEDLNGMGVKSNTMHTMVMHQILIMHVQIAFPIAAVLAEAQHSRVSTPHVGSPHFPIPEPVTSSPRTKIWGRQTPRYSVLLRYIAITVDMNSPSEKQDKSRSGFYQCGVCRKHYARPDHLIRHVRSRESIDPERGINGLVAEELIAIAPFRYLGQTVFAHQSPVYPANPCADSDLLRRHARGHFAGQRDSRLSTASAMRGRVSRACKNCALSKLKCDDQKPCRRCVKRNLDCHWPQDERTPEAVDPQGKQVHFISGEDGRRGLVAALALLLRDAWIIETTANAAMAEPERSVAESSDSGEQVDETGIPQSQQESAPQEFSVGLMDDFYSAAEEVIDQAFLENNRLPLMSPNEYDYFGGNVSPELGLTEADLEFLASLNNHDLAHERPITVAQYHTQRSVPEALGLMDKEAYHNSPLSNWTPRSEDNAYMDQQYLSVPKHLDRSISSGTAEARVFSECLSKESRDKAFSIFVKVCQRRDFGRMMHYFPSAELLDSLIQDYFLHQRSEIDSWVHESTIDLNQESPEMIIALAAAGAVLSSVNAIQRLGYALLEIARLELSSKYENDNTNTRNLRQQQAYTLTLQIGLWSGDKRRVEIAESFAQPIVTMLRRASHLRSEGYPIISPAMVDDEETLNQKWHHWVESESHKRLVYHLFIHDVQSSFRLSTHALLSYGDLELPFPCSRKLWNAKSASEWGYIYVQEFPHALDAIPSLAGVLRDPSMLGLLPCQVDFPLAAFISVHGMSLMVADCNRTRHSLQRPWTGLLFQSWQRELEQELDQFNIAIVEPLHESVPAVSLIHQAACLSLYLPLGKLERYAGKEGEKRSADVYELFIQHINPSHLRQAAWHAGQILRIARCIPPGLLTGFCATCLYFAALALWTYSTVTAPEGPSGRELRTESALQHGTFFLDGECSPSGALRRFVISGQGIPALSSGSSPAYLDNQAAVMRLFQQVLRSNYPSQAIPQQAQTLYHAFSALGSIRRVKEHEVPSKKLPPE</sequence>
<evidence type="ECO:0000259" key="10">
    <source>
        <dbReference type="PROSITE" id="PS50048"/>
    </source>
</evidence>
<accession>A0A2G7FHP3</accession>
<dbReference type="Pfam" id="PF00172">
    <property type="entry name" value="Zn_clus"/>
    <property type="match status" value="1"/>
</dbReference>
<dbReference type="Gene3D" id="2.60.120.10">
    <property type="entry name" value="Jelly Rolls"/>
    <property type="match status" value="1"/>
</dbReference>
<comment type="caution">
    <text evidence="12">The sequence shown here is derived from an EMBL/GenBank/DDBJ whole genome shotgun (WGS) entry which is preliminary data.</text>
</comment>
<dbReference type="SMART" id="SM00066">
    <property type="entry name" value="GAL4"/>
    <property type="match status" value="1"/>
</dbReference>
<dbReference type="InterPro" id="IPR014710">
    <property type="entry name" value="RmlC-like_jellyroll"/>
</dbReference>
<keyword evidence="1" id="KW-0479">Metal-binding</keyword>
<dbReference type="Pfam" id="PF04082">
    <property type="entry name" value="Fungal_trans"/>
    <property type="match status" value="1"/>
</dbReference>
<dbReference type="STRING" id="656916.A0A2G7FHP3"/>
<dbReference type="InterPro" id="IPR013736">
    <property type="entry name" value="Xaa-Pro_dipept_C"/>
</dbReference>
<dbReference type="PANTHER" id="PTHR47660:SF2">
    <property type="entry name" value="TRANSCRIPTION FACTOR WITH C2H2 AND ZN(2)-CYS(6) DNA BINDING DOMAIN (EUROFUNG)"/>
    <property type="match status" value="1"/>
</dbReference>
<name>A0A2G7FHP3_9EURO</name>
<dbReference type="PROSITE" id="PS50157">
    <property type="entry name" value="ZINC_FINGER_C2H2_2"/>
    <property type="match status" value="1"/>
</dbReference>
<evidence type="ECO:0000256" key="4">
    <source>
        <dbReference type="ARBA" id="ARBA00023015"/>
    </source>
</evidence>
<dbReference type="InterPro" id="IPR000383">
    <property type="entry name" value="Xaa-Pro-like_dom"/>
</dbReference>
<dbReference type="InterPro" id="IPR001138">
    <property type="entry name" value="Zn2Cys6_DnaBD"/>
</dbReference>
<dbReference type="Gene3D" id="4.10.240.10">
    <property type="entry name" value="Zn(2)-C6 fungal-type DNA-binding domain"/>
    <property type="match status" value="1"/>
</dbReference>
<keyword evidence="4" id="KW-0805">Transcription regulation</keyword>
<evidence type="ECO:0000256" key="6">
    <source>
        <dbReference type="ARBA" id="ARBA00023163"/>
    </source>
</evidence>
<dbReference type="InterPro" id="IPR011051">
    <property type="entry name" value="RmlC_Cupin_sf"/>
</dbReference>
<keyword evidence="3" id="KW-0862">Zinc</keyword>
<dbReference type="CDD" id="cd12148">
    <property type="entry name" value="fungal_TF_MHR"/>
    <property type="match status" value="1"/>
</dbReference>
<dbReference type="CDD" id="cd02231">
    <property type="entry name" value="cupin_BLL6423-like"/>
    <property type="match status" value="1"/>
</dbReference>
<feature type="region of interest" description="Disordered" evidence="9">
    <location>
        <begin position="1045"/>
        <end position="1075"/>
    </location>
</feature>
<feature type="domain" description="Zn(2)-C6 fungal-type" evidence="10">
    <location>
        <begin position="964"/>
        <end position="993"/>
    </location>
</feature>
<dbReference type="SUPFAM" id="SSF57701">
    <property type="entry name" value="Zn2/Cys6 DNA-binding domain"/>
    <property type="match status" value="1"/>
</dbReference>
<evidence type="ECO:0000256" key="8">
    <source>
        <dbReference type="PROSITE-ProRule" id="PRU00042"/>
    </source>
</evidence>
<dbReference type="PROSITE" id="PS00463">
    <property type="entry name" value="ZN2_CY6_FUNGAL_1"/>
    <property type="match status" value="1"/>
</dbReference>
<protein>
    <submittedName>
        <fullName evidence="12">C6 and C2H2 transcription factor</fullName>
    </submittedName>
</protein>
<dbReference type="SUPFAM" id="SSF49785">
    <property type="entry name" value="Galactose-binding domain-like"/>
    <property type="match status" value="1"/>
</dbReference>
<feature type="domain" description="C2H2-type" evidence="11">
    <location>
        <begin position="864"/>
        <end position="891"/>
    </location>
</feature>
<dbReference type="SMART" id="SM00939">
    <property type="entry name" value="PepX_C"/>
    <property type="match status" value="1"/>
</dbReference>
<dbReference type="InterPro" id="IPR029058">
    <property type="entry name" value="AB_hydrolase_fold"/>
</dbReference>
<dbReference type="InterPro" id="IPR005674">
    <property type="entry name" value="CocE/Ser_esterase"/>
</dbReference>
<evidence type="ECO:0000256" key="7">
    <source>
        <dbReference type="ARBA" id="ARBA00023242"/>
    </source>
</evidence>
<dbReference type="Gene3D" id="3.40.50.1820">
    <property type="entry name" value="alpha/beta hydrolase"/>
    <property type="match status" value="1"/>
</dbReference>
<dbReference type="Pfam" id="PF08530">
    <property type="entry name" value="PepX_C"/>
    <property type="match status" value="1"/>
</dbReference>
<keyword evidence="5" id="KW-0238">DNA-binding</keyword>
<dbReference type="CDD" id="cd00067">
    <property type="entry name" value="GAL4"/>
    <property type="match status" value="1"/>
</dbReference>
<evidence type="ECO:0000256" key="1">
    <source>
        <dbReference type="ARBA" id="ARBA00022723"/>
    </source>
</evidence>
<evidence type="ECO:0000256" key="2">
    <source>
        <dbReference type="ARBA" id="ARBA00022801"/>
    </source>
</evidence>
<dbReference type="NCBIfam" id="TIGR00976">
    <property type="entry name" value="CocE_NonD"/>
    <property type="match status" value="1"/>
</dbReference>
<dbReference type="InterPro" id="IPR007219">
    <property type="entry name" value="XnlR_reg_dom"/>
</dbReference>
<dbReference type="Proteomes" id="UP000231358">
    <property type="component" value="Unassembled WGS sequence"/>
</dbReference>
<dbReference type="GO" id="GO:0000981">
    <property type="term" value="F:DNA-binding transcription factor activity, RNA polymerase II-specific"/>
    <property type="evidence" value="ECO:0007669"/>
    <property type="project" value="InterPro"/>
</dbReference>
<dbReference type="Gene3D" id="2.60.120.260">
    <property type="entry name" value="Galactose-binding domain-like"/>
    <property type="match status" value="1"/>
</dbReference>
<evidence type="ECO:0000313" key="13">
    <source>
        <dbReference type="Proteomes" id="UP000231358"/>
    </source>
</evidence>
<dbReference type="SUPFAM" id="SSF53474">
    <property type="entry name" value="alpha/beta-Hydrolases"/>
    <property type="match status" value="1"/>
</dbReference>
<evidence type="ECO:0000256" key="5">
    <source>
        <dbReference type="ARBA" id="ARBA00023125"/>
    </source>
</evidence>
<dbReference type="GO" id="GO:0003677">
    <property type="term" value="F:DNA binding"/>
    <property type="evidence" value="ECO:0007669"/>
    <property type="project" value="UniProtKB-KW"/>
</dbReference>
<gene>
    <name evidence="12" type="ORF">AARAC_005200</name>
</gene>
<evidence type="ECO:0000256" key="3">
    <source>
        <dbReference type="ARBA" id="ARBA00022833"/>
    </source>
</evidence>
<keyword evidence="6" id="KW-0804">Transcription</keyword>
<dbReference type="PANTHER" id="PTHR47660">
    <property type="entry name" value="TRANSCRIPTION FACTOR WITH C2H2 AND ZN(2)-CYS(6) DNA BINDING DOMAIN (EUROFUNG)-RELATED-RELATED"/>
    <property type="match status" value="1"/>
</dbReference>
<evidence type="ECO:0000256" key="9">
    <source>
        <dbReference type="SAM" id="MobiDB-lite"/>
    </source>
</evidence>
<dbReference type="GO" id="GO:0008270">
    <property type="term" value="F:zinc ion binding"/>
    <property type="evidence" value="ECO:0007669"/>
    <property type="project" value="UniProtKB-KW"/>
</dbReference>
<dbReference type="Pfam" id="PF02129">
    <property type="entry name" value="Peptidase_S15"/>
    <property type="match status" value="1"/>
</dbReference>
<dbReference type="Gene3D" id="1.10.3020.20">
    <property type="match status" value="1"/>
</dbReference>
<dbReference type="GO" id="GO:0009893">
    <property type="term" value="P:positive regulation of metabolic process"/>
    <property type="evidence" value="ECO:0007669"/>
    <property type="project" value="UniProtKB-ARBA"/>
</dbReference>
<proteinExistence type="predicted"/>
<keyword evidence="13" id="KW-1185">Reference proteome</keyword>
<reference evidence="12 13" key="1">
    <citation type="submission" date="2017-05" db="EMBL/GenBank/DDBJ databases">
        <title>Genome sequence for an aflatoxigenic pathogen of Argentinian peanut, Aspergillus arachidicola.</title>
        <authorList>
            <person name="Moore G."/>
            <person name="Beltz S.B."/>
            <person name="Mack B.M."/>
        </authorList>
    </citation>
    <scope>NUCLEOTIDE SEQUENCE [LARGE SCALE GENOMIC DNA]</scope>
    <source>
        <strain evidence="12 13">CBS 117610</strain>
    </source>
</reference>
<keyword evidence="7" id="KW-0539">Nucleus</keyword>
<dbReference type="InterPro" id="IPR013087">
    <property type="entry name" value="Znf_C2H2_type"/>
</dbReference>
<dbReference type="SUPFAM" id="SSF51182">
    <property type="entry name" value="RmlC-like cupins"/>
    <property type="match status" value="1"/>
</dbReference>
<evidence type="ECO:0000259" key="11">
    <source>
        <dbReference type="PROSITE" id="PS50157"/>
    </source>
</evidence>
<organism evidence="12 13">
    <name type="scientific">Aspergillus arachidicola</name>
    <dbReference type="NCBI Taxonomy" id="656916"/>
    <lineage>
        <taxon>Eukaryota</taxon>
        <taxon>Fungi</taxon>
        <taxon>Dikarya</taxon>
        <taxon>Ascomycota</taxon>
        <taxon>Pezizomycotina</taxon>
        <taxon>Eurotiomycetes</taxon>
        <taxon>Eurotiomycetidae</taxon>
        <taxon>Eurotiales</taxon>
        <taxon>Aspergillaceae</taxon>
        <taxon>Aspergillus</taxon>
        <taxon>Aspergillus subgen. Circumdati</taxon>
    </lineage>
</organism>
<dbReference type="PROSITE" id="PS50048">
    <property type="entry name" value="ZN2_CY6_FUNGAL_2"/>
    <property type="match status" value="1"/>
</dbReference>